<evidence type="ECO:0000256" key="8">
    <source>
        <dbReference type="ARBA" id="ARBA00022598"/>
    </source>
</evidence>
<dbReference type="EMBL" id="MDSU01000018">
    <property type="protein sequence ID" value="OSS41271.1"/>
    <property type="molecule type" value="Genomic_DNA"/>
</dbReference>
<proteinExistence type="inferred from homology"/>
<dbReference type="AlphaFoldDB" id="A0A1X4XUS3"/>
<evidence type="ECO:0000256" key="1">
    <source>
        <dbReference type="ARBA" id="ARBA00002714"/>
    </source>
</evidence>
<evidence type="ECO:0000256" key="3">
    <source>
        <dbReference type="ARBA" id="ARBA00005150"/>
    </source>
</evidence>
<comment type="similarity">
    <text evidence="4">Belongs to the folylpolyglutamate synthase family.</text>
</comment>
<dbReference type="SUPFAM" id="SSF53623">
    <property type="entry name" value="MurD-like peptide ligases, catalytic domain"/>
    <property type="match status" value="1"/>
</dbReference>
<protein>
    <recommendedName>
        <fullName evidence="7">Dihydrofolate synthase/folylpolyglutamate synthase</fullName>
        <ecNumber evidence="5">6.3.2.12</ecNumber>
        <ecNumber evidence="6">6.3.2.17</ecNumber>
    </recommendedName>
    <alternativeName>
        <fullName evidence="16">Folylpoly-gamma-glutamate synthetase-dihydrofolate synthetase</fullName>
    </alternativeName>
    <alternativeName>
        <fullName evidence="14">Folylpolyglutamate synthetase</fullName>
    </alternativeName>
    <alternativeName>
        <fullName evidence="15">Tetrahydrofolylpolyglutamate synthase</fullName>
    </alternativeName>
</protein>
<dbReference type="Pfam" id="PF02875">
    <property type="entry name" value="Mur_ligase_C"/>
    <property type="match status" value="1"/>
</dbReference>
<gene>
    <name evidence="23" type="ORF">DESAMIL20_824</name>
</gene>
<evidence type="ECO:0000256" key="16">
    <source>
        <dbReference type="ARBA" id="ARBA00032510"/>
    </source>
</evidence>
<dbReference type="GO" id="GO:0004326">
    <property type="term" value="F:tetrahydrofolylpolyglutamate synthase activity"/>
    <property type="evidence" value="ECO:0007669"/>
    <property type="project" value="UniProtKB-EC"/>
</dbReference>
<evidence type="ECO:0000256" key="19">
    <source>
        <dbReference type="ARBA" id="ARBA00049035"/>
    </source>
</evidence>
<dbReference type="PROSITE" id="PS01012">
    <property type="entry name" value="FOLYLPOLYGLU_SYNT_2"/>
    <property type="match status" value="1"/>
</dbReference>
<dbReference type="SUPFAM" id="SSF53244">
    <property type="entry name" value="MurD-like peptide ligases, peptide-binding domain"/>
    <property type="match status" value="1"/>
</dbReference>
<keyword evidence="24" id="KW-1185">Reference proteome</keyword>
<dbReference type="GO" id="GO:0046872">
    <property type="term" value="F:metal ion binding"/>
    <property type="evidence" value="ECO:0007669"/>
    <property type="project" value="UniProtKB-KW"/>
</dbReference>
<dbReference type="InterPro" id="IPR018109">
    <property type="entry name" value="Folylpolyglutamate_synth_CS"/>
</dbReference>
<dbReference type="EC" id="6.3.2.12" evidence="5"/>
<feature type="domain" description="Mur ligase central" evidence="22">
    <location>
        <begin position="45"/>
        <end position="190"/>
    </location>
</feature>
<evidence type="ECO:0000256" key="13">
    <source>
        <dbReference type="ARBA" id="ARBA00022909"/>
    </source>
</evidence>
<sequence length="396" mass="44602">MQNYIKLKKILENLQPYSIKLGLKRIKAMLEALHNPQNAFKSIIIGGTNGKGSVAQMLCDSFVHKGYRVGLYTSPHLILLNERIKVNNKSIDFDTLLDIAIEIEPLAKEFGVTYFEFLTVLSFLAFKKLNVGYAILEVGMGGEFDATNVVDPILSVITSISLDHTEHLGKTIEQITKTKMAIIKKIGVIGKNPPNVVDLIKQSKNVPLYFVDEQYINRAKNFDLKFLKCDYEKENLACAMLAVDSLNKHYNLGLNTSAMENTYWPARFEIIKSANKRFIIDGAHNVDGALRFLECAKKIKGPKILIYSSLKQKDYQKILNILCGWFDEIIITKTNNRNSIDEADIKDIIKNYRFLEDVNACLLYAQKSKYENIFVAGSLYLAALAKACGLAQGNLP</sequence>
<evidence type="ECO:0000256" key="6">
    <source>
        <dbReference type="ARBA" id="ARBA00013025"/>
    </source>
</evidence>
<comment type="function">
    <text evidence="1">Functions in two distinct reactions of the de novo folate biosynthetic pathway. Catalyzes the addition of a glutamate residue to dihydropteroate (7,8-dihydropteroate or H2Pte) to form dihydrofolate (7,8-dihydrofolate monoglutamate or H2Pte-Glu). Also catalyzes successive additions of L-glutamate to tetrahydrofolate or 10-formyltetrahydrofolate or 5,10-methylenetetrahydrofolate, leading to folylpolyglutamate derivatives.</text>
</comment>
<feature type="domain" description="Mur ligase C-terminal" evidence="21">
    <location>
        <begin position="267"/>
        <end position="366"/>
    </location>
</feature>
<dbReference type="InterPro" id="IPR036615">
    <property type="entry name" value="Mur_ligase_C_dom_sf"/>
</dbReference>
<organism evidence="23 24">
    <name type="scientific">Desulfurella amilsii</name>
    <dbReference type="NCBI Taxonomy" id="1562698"/>
    <lineage>
        <taxon>Bacteria</taxon>
        <taxon>Pseudomonadati</taxon>
        <taxon>Campylobacterota</taxon>
        <taxon>Desulfurellia</taxon>
        <taxon>Desulfurellales</taxon>
        <taxon>Desulfurellaceae</taxon>
        <taxon>Desulfurella</taxon>
    </lineage>
</organism>
<evidence type="ECO:0000256" key="12">
    <source>
        <dbReference type="ARBA" id="ARBA00022842"/>
    </source>
</evidence>
<evidence type="ECO:0000256" key="14">
    <source>
        <dbReference type="ARBA" id="ARBA00030048"/>
    </source>
</evidence>
<comment type="catalytic activity">
    <reaction evidence="18">
        <text>10-formyltetrahydrofolyl-(gamma-L-Glu)(n) + L-glutamate + ATP = 10-formyltetrahydrofolyl-(gamma-L-Glu)(n+1) + ADP + phosphate + H(+)</text>
        <dbReference type="Rhea" id="RHEA:51904"/>
        <dbReference type="Rhea" id="RHEA-COMP:13088"/>
        <dbReference type="Rhea" id="RHEA-COMP:14300"/>
        <dbReference type="ChEBI" id="CHEBI:15378"/>
        <dbReference type="ChEBI" id="CHEBI:29985"/>
        <dbReference type="ChEBI" id="CHEBI:30616"/>
        <dbReference type="ChEBI" id="CHEBI:43474"/>
        <dbReference type="ChEBI" id="CHEBI:134413"/>
        <dbReference type="ChEBI" id="CHEBI:456216"/>
        <dbReference type="EC" id="6.3.2.17"/>
    </reaction>
</comment>
<dbReference type="UniPathway" id="UPA00077">
    <property type="reaction ID" value="UER00157"/>
</dbReference>
<evidence type="ECO:0000256" key="15">
    <source>
        <dbReference type="ARBA" id="ARBA00030592"/>
    </source>
</evidence>
<dbReference type="InterPro" id="IPR013221">
    <property type="entry name" value="Mur_ligase_cen"/>
</dbReference>
<keyword evidence="12" id="KW-0460">Magnesium</keyword>
<dbReference type="GO" id="GO:0005524">
    <property type="term" value="F:ATP binding"/>
    <property type="evidence" value="ECO:0007669"/>
    <property type="project" value="UniProtKB-KW"/>
</dbReference>
<dbReference type="PANTHER" id="PTHR11136">
    <property type="entry name" value="FOLYLPOLYGLUTAMATE SYNTHASE-RELATED"/>
    <property type="match status" value="1"/>
</dbReference>
<evidence type="ECO:0000256" key="17">
    <source>
        <dbReference type="ARBA" id="ARBA00047493"/>
    </source>
</evidence>
<keyword evidence="10" id="KW-0547">Nucleotide-binding</keyword>
<evidence type="ECO:0000313" key="23">
    <source>
        <dbReference type="EMBL" id="OSS41271.1"/>
    </source>
</evidence>
<dbReference type="PIRSF" id="PIRSF001563">
    <property type="entry name" value="Folylpolyglu_synth"/>
    <property type="match status" value="1"/>
</dbReference>
<evidence type="ECO:0000256" key="7">
    <source>
        <dbReference type="ARBA" id="ARBA00019357"/>
    </source>
</evidence>
<dbReference type="InterPro" id="IPR004101">
    <property type="entry name" value="Mur_ligase_C"/>
</dbReference>
<dbReference type="InterPro" id="IPR001645">
    <property type="entry name" value="Folylpolyglutamate_synth"/>
</dbReference>
<keyword evidence="8 23" id="KW-0436">Ligase</keyword>
<comment type="catalytic activity">
    <reaction evidence="19">
        <text>(6R)-5,10-methylenetetrahydrofolyl-(gamma-L-Glu)(n) + L-glutamate + ATP = (6R)-5,10-methylenetetrahydrofolyl-(gamma-L-Glu)(n+1) + ADP + phosphate + H(+)</text>
        <dbReference type="Rhea" id="RHEA:51912"/>
        <dbReference type="Rhea" id="RHEA-COMP:13257"/>
        <dbReference type="Rhea" id="RHEA-COMP:13258"/>
        <dbReference type="ChEBI" id="CHEBI:15378"/>
        <dbReference type="ChEBI" id="CHEBI:29985"/>
        <dbReference type="ChEBI" id="CHEBI:30616"/>
        <dbReference type="ChEBI" id="CHEBI:43474"/>
        <dbReference type="ChEBI" id="CHEBI:136572"/>
        <dbReference type="ChEBI" id="CHEBI:456216"/>
        <dbReference type="EC" id="6.3.2.17"/>
    </reaction>
</comment>
<dbReference type="InterPro" id="IPR036565">
    <property type="entry name" value="Mur-like_cat_sf"/>
</dbReference>
<reference evidence="23 24" key="1">
    <citation type="journal article" date="2017" name="Front. Microbiol.">
        <title>Genome Sequence of Desulfurella amilsii Strain TR1 and Comparative Genomics of Desulfurellaceae Family.</title>
        <authorList>
            <person name="Florentino A.P."/>
            <person name="Stams A.J."/>
            <person name="Sanchez-Andrea I."/>
        </authorList>
    </citation>
    <scope>NUCLEOTIDE SEQUENCE [LARGE SCALE GENOMIC DNA]</scope>
    <source>
        <strain evidence="23 24">TR1</strain>
    </source>
</reference>
<evidence type="ECO:0000256" key="2">
    <source>
        <dbReference type="ARBA" id="ARBA00004799"/>
    </source>
</evidence>
<dbReference type="Gene3D" id="3.40.1190.10">
    <property type="entry name" value="Mur-like, catalytic domain"/>
    <property type="match status" value="1"/>
</dbReference>
<dbReference type="NCBIfam" id="TIGR01499">
    <property type="entry name" value="folC"/>
    <property type="match status" value="1"/>
</dbReference>
<dbReference type="RefSeq" id="WP_086033544.1">
    <property type="nucleotide sequence ID" value="NZ_MDSU01000018.1"/>
</dbReference>
<dbReference type="GO" id="GO:0046656">
    <property type="term" value="P:folic acid biosynthetic process"/>
    <property type="evidence" value="ECO:0007669"/>
    <property type="project" value="UniProtKB-KW"/>
</dbReference>
<keyword evidence="9" id="KW-0479">Metal-binding</keyword>
<evidence type="ECO:0000259" key="21">
    <source>
        <dbReference type="Pfam" id="PF02875"/>
    </source>
</evidence>
<evidence type="ECO:0000256" key="4">
    <source>
        <dbReference type="ARBA" id="ARBA00008276"/>
    </source>
</evidence>
<comment type="catalytic activity">
    <reaction evidence="20">
        <text>7,8-dihydropteroate + L-glutamate + ATP = 7,8-dihydrofolate + ADP + phosphate + H(+)</text>
        <dbReference type="Rhea" id="RHEA:23584"/>
        <dbReference type="ChEBI" id="CHEBI:15378"/>
        <dbReference type="ChEBI" id="CHEBI:17839"/>
        <dbReference type="ChEBI" id="CHEBI:29985"/>
        <dbReference type="ChEBI" id="CHEBI:30616"/>
        <dbReference type="ChEBI" id="CHEBI:43474"/>
        <dbReference type="ChEBI" id="CHEBI:57451"/>
        <dbReference type="ChEBI" id="CHEBI:456216"/>
        <dbReference type="EC" id="6.3.2.12"/>
    </reaction>
</comment>
<keyword evidence="13" id="KW-0289">Folate biosynthesis</keyword>
<comment type="pathway">
    <text evidence="2">Cofactor biosynthesis; tetrahydrofolate biosynthesis; 7,8-dihydrofolate from 2-amino-4-hydroxy-6-hydroxymethyl-7,8-dihydropteridine diphosphate and 4-aminobenzoate: step 2/2.</text>
</comment>
<comment type="caution">
    <text evidence="23">The sequence shown here is derived from an EMBL/GenBank/DDBJ whole genome shotgun (WGS) entry which is preliminary data.</text>
</comment>
<evidence type="ECO:0000256" key="5">
    <source>
        <dbReference type="ARBA" id="ARBA00013023"/>
    </source>
</evidence>
<evidence type="ECO:0000256" key="9">
    <source>
        <dbReference type="ARBA" id="ARBA00022723"/>
    </source>
</evidence>
<evidence type="ECO:0000256" key="18">
    <source>
        <dbReference type="ARBA" id="ARBA00047808"/>
    </source>
</evidence>
<comment type="pathway">
    <text evidence="3">Cofactor biosynthesis; tetrahydrofolylpolyglutamate biosynthesis.</text>
</comment>
<keyword evidence="11" id="KW-0067">ATP-binding</keyword>
<dbReference type="GO" id="GO:0008841">
    <property type="term" value="F:dihydrofolate synthase activity"/>
    <property type="evidence" value="ECO:0007669"/>
    <property type="project" value="UniProtKB-EC"/>
</dbReference>
<dbReference type="PANTHER" id="PTHR11136:SF0">
    <property type="entry name" value="DIHYDROFOLATE SYNTHETASE-RELATED"/>
    <property type="match status" value="1"/>
</dbReference>
<comment type="catalytic activity">
    <reaction evidence="17">
        <text>(6S)-5,6,7,8-tetrahydrofolyl-(gamma-L-Glu)(n) + L-glutamate + ATP = (6S)-5,6,7,8-tetrahydrofolyl-(gamma-L-Glu)(n+1) + ADP + phosphate + H(+)</text>
        <dbReference type="Rhea" id="RHEA:10580"/>
        <dbReference type="Rhea" id="RHEA-COMP:14738"/>
        <dbReference type="Rhea" id="RHEA-COMP:14740"/>
        <dbReference type="ChEBI" id="CHEBI:15378"/>
        <dbReference type="ChEBI" id="CHEBI:29985"/>
        <dbReference type="ChEBI" id="CHEBI:30616"/>
        <dbReference type="ChEBI" id="CHEBI:43474"/>
        <dbReference type="ChEBI" id="CHEBI:141005"/>
        <dbReference type="ChEBI" id="CHEBI:456216"/>
        <dbReference type="EC" id="6.3.2.17"/>
    </reaction>
</comment>
<accession>A0A1X4XUS3</accession>
<dbReference type="EC" id="6.3.2.17" evidence="6"/>
<evidence type="ECO:0000256" key="10">
    <source>
        <dbReference type="ARBA" id="ARBA00022741"/>
    </source>
</evidence>
<evidence type="ECO:0000313" key="24">
    <source>
        <dbReference type="Proteomes" id="UP000194141"/>
    </source>
</evidence>
<name>A0A1X4XUS3_9BACT</name>
<dbReference type="GO" id="GO:0046654">
    <property type="term" value="P:tetrahydrofolate biosynthetic process"/>
    <property type="evidence" value="ECO:0007669"/>
    <property type="project" value="UniProtKB-UniPathway"/>
</dbReference>
<dbReference type="STRING" id="1562698.DESAMIL20_824"/>
<dbReference type="GO" id="GO:0005737">
    <property type="term" value="C:cytoplasm"/>
    <property type="evidence" value="ECO:0007669"/>
    <property type="project" value="TreeGrafter"/>
</dbReference>
<evidence type="ECO:0000256" key="20">
    <source>
        <dbReference type="ARBA" id="ARBA00049161"/>
    </source>
</evidence>
<evidence type="ECO:0000256" key="11">
    <source>
        <dbReference type="ARBA" id="ARBA00022840"/>
    </source>
</evidence>
<dbReference type="Pfam" id="PF08245">
    <property type="entry name" value="Mur_ligase_M"/>
    <property type="match status" value="1"/>
</dbReference>
<dbReference type="Gene3D" id="3.90.190.20">
    <property type="entry name" value="Mur ligase, C-terminal domain"/>
    <property type="match status" value="1"/>
</dbReference>
<evidence type="ECO:0000259" key="22">
    <source>
        <dbReference type="Pfam" id="PF08245"/>
    </source>
</evidence>
<dbReference type="OrthoDB" id="9809356at2"/>
<dbReference type="Proteomes" id="UP000194141">
    <property type="component" value="Unassembled WGS sequence"/>
</dbReference>